<comment type="subcellular location">
    <subcellularLocation>
        <location evidence="1">Cell membrane</location>
        <topology evidence="1">Single-pass type II membrane protein</topology>
    </subcellularLocation>
</comment>
<reference evidence="4" key="2">
    <citation type="submission" date="2025-09" db="UniProtKB">
        <authorList>
            <consortium name="Ensembl"/>
        </authorList>
    </citation>
    <scope>IDENTIFICATION</scope>
</reference>
<keyword evidence="2" id="KW-0430">Lectin</keyword>
<name>A0A8C8S9A5_9SAUR</name>
<dbReference type="InterPro" id="IPR050828">
    <property type="entry name" value="C-type_lectin/matrix_domain"/>
</dbReference>
<dbReference type="SUPFAM" id="SSF56436">
    <property type="entry name" value="C-type lectin-like"/>
    <property type="match status" value="1"/>
</dbReference>
<dbReference type="CDD" id="cd03593">
    <property type="entry name" value="CLECT_NK_receptors_like"/>
    <property type="match status" value="1"/>
</dbReference>
<dbReference type="GO" id="GO:0005886">
    <property type="term" value="C:plasma membrane"/>
    <property type="evidence" value="ECO:0007669"/>
    <property type="project" value="UniProtKB-SubCell"/>
</dbReference>
<accession>A0A8C8S9A5</accession>
<dbReference type="Ensembl" id="ENSPCET00000016274.1">
    <property type="protein sequence ID" value="ENSPCEP00000015719.1"/>
    <property type="gene ID" value="ENSPCEG00000012406.1"/>
</dbReference>
<dbReference type="PROSITE" id="PS50041">
    <property type="entry name" value="C_TYPE_LECTIN_2"/>
    <property type="match status" value="1"/>
</dbReference>
<sequence length="163" mass="18266">MGCRGRKSINSALWRRTGHSQPRGKSLLTVSLLTSVKSPNISANTKLPVACCLDGWVGYRGKCYYFSEVEGTWDSSQSFCSTLNASLAQIDAQEDLMFIMRYKGVSEHWIGLKRLLPQPWKWVNGEQFNNLGDGDCAYLSDGFATSSWCSTKRYWICSKPDGT</sequence>
<evidence type="ECO:0000256" key="2">
    <source>
        <dbReference type="ARBA" id="ARBA00022734"/>
    </source>
</evidence>
<evidence type="ECO:0000256" key="1">
    <source>
        <dbReference type="ARBA" id="ARBA00004401"/>
    </source>
</evidence>
<evidence type="ECO:0000313" key="5">
    <source>
        <dbReference type="Proteomes" id="UP000694393"/>
    </source>
</evidence>
<dbReference type="SMART" id="SM00034">
    <property type="entry name" value="CLECT"/>
    <property type="match status" value="1"/>
</dbReference>
<evidence type="ECO:0000313" key="4">
    <source>
        <dbReference type="Ensembl" id="ENSPCEP00000015719.1"/>
    </source>
</evidence>
<evidence type="ECO:0000259" key="3">
    <source>
        <dbReference type="PROSITE" id="PS50041"/>
    </source>
</evidence>
<organism evidence="4 5">
    <name type="scientific">Pelusios castaneus</name>
    <name type="common">West African mud turtle</name>
    <dbReference type="NCBI Taxonomy" id="367368"/>
    <lineage>
        <taxon>Eukaryota</taxon>
        <taxon>Metazoa</taxon>
        <taxon>Chordata</taxon>
        <taxon>Craniata</taxon>
        <taxon>Vertebrata</taxon>
        <taxon>Euteleostomi</taxon>
        <taxon>Archelosauria</taxon>
        <taxon>Testudinata</taxon>
        <taxon>Testudines</taxon>
        <taxon>Pleurodira</taxon>
        <taxon>Pelomedusidae</taxon>
        <taxon>Pelusios</taxon>
    </lineage>
</organism>
<dbReference type="Gene3D" id="3.10.100.10">
    <property type="entry name" value="Mannose-Binding Protein A, subunit A"/>
    <property type="match status" value="1"/>
</dbReference>
<dbReference type="PANTHER" id="PTHR45710:SF35">
    <property type="entry name" value="C-TYPE LECTIN DOMAIN FAMILY 2 MEMBER D"/>
    <property type="match status" value="1"/>
</dbReference>
<dbReference type="InterPro" id="IPR016187">
    <property type="entry name" value="CTDL_fold"/>
</dbReference>
<dbReference type="AlphaFoldDB" id="A0A8C8S9A5"/>
<proteinExistence type="predicted"/>
<protein>
    <recommendedName>
        <fullName evidence="3">C-type lectin domain-containing protein</fullName>
    </recommendedName>
</protein>
<keyword evidence="5" id="KW-1185">Reference proteome</keyword>
<dbReference type="Pfam" id="PF00059">
    <property type="entry name" value="Lectin_C"/>
    <property type="match status" value="1"/>
</dbReference>
<dbReference type="PANTHER" id="PTHR45710">
    <property type="entry name" value="C-TYPE LECTIN DOMAIN-CONTAINING PROTEIN 180"/>
    <property type="match status" value="1"/>
</dbReference>
<reference evidence="4" key="1">
    <citation type="submission" date="2025-08" db="UniProtKB">
        <authorList>
            <consortium name="Ensembl"/>
        </authorList>
    </citation>
    <scope>IDENTIFICATION</scope>
</reference>
<feature type="domain" description="C-type lectin" evidence="3">
    <location>
        <begin position="59"/>
        <end position="158"/>
    </location>
</feature>
<dbReference type="InterPro" id="IPR001304">
    <property type="entry name" value="C-type_lectin-like"/>
</dbReference>
<dbReference type="Proteomes" id="UP000694393">
    <property type="component" value="Unplaced"/>
</dbReference>
<dbReference type="InterPro" id="IPR016186">
    <property type="entry name" value="C-type_lectin-like/link_sf"/>
</dbReference>
<dbReference type="GO" id="GO:0030246">
    <property type="term" value="F:carbohydrate binding"/>
    <property type="evidence" value="ECO:0007669"/>
    <property type="project" value="UniProtKB-KW"/>
</dbReference>
<dbReference type="InterPro" id="IPR033992">
    <property type="entry name" value="NKR-like_CTLD"/>
</dbReference>